<dbReference type="InterPro" id="IPR003439">
    <property type="entry name" value="ABC_transporter-like_ATP-bd"/>
</dbReference>
<dbReference type="InterPro" id="IPR027417">
    <property type="entry name" value="P-loop_NTPase"/>
</dbReference>
<dbReference type="PROSITE" id="PS00211">
    <property type="entry name" value="ABC_TRANSPORTER_1"/>
    <property type="match status" value="1"/>
</dbReference>
<keyword evidence="4" id="KW-0067">ATP-binding</keyword>
<sequence>MSEGINQASAATVLNELSRMTRTENTVSVLLGILQVCMTVLFAYQVAHILQLTLMQPTPAQIALDDWVLLSASLICKVLAGYVQSLIGNKASLIIRHQFRRQVLQHCARLNVSLFPGFSVSELSNLLTAEINHLREYFSDFVAQKYLAVLMPIGVLIASAQVNWLVPVILALTAPLIPLFMILLGKKTAAASRDNLVQLNRLGSLLSDRIKHLTCLQLAGTTHQEADKIFQQSEQFRMSTMKVLRLAFLSGTLLEFFSAVSVALVAVYLGLFFLGKYDLGDLSGELSLFDGVFLLILAPEFYLPLRKLGSLYHAKADATAVAEHYLKLKQLSEDFPPEGPQAEKQEIELQTLSASNLQAGPPEKPLHQPLSFNLNAGDKLLLNGVSGAGKTTLLDTLAGLRPVYHGSLLLNGAQRNLFQRKDWYQVIGYMPQKAEIMHTSIRENLCLGRTFTDEALYHALEQARAAKLVRDLPGGLDYQVSDGGGYLSGGQAQRLALARVFLHKPGLLLLDEPTANLDAETASEFMHSLEQYCQAGGMIIMASHRPAEKAFFTQIINIKEVEQ</sequence>
<evidence type="ECO:0000313" key="10">
    <source>
        <dbReference type="EMBL" id="PIE20561.1"/>
    </source>
</evidence>
<dbReference type="SUPFAM" id="SSF90123">
    <property type="entry name" value="ABC transporter transmembrane region"/>
    <property type="match status" value="1"/>
</dbReference>
<dbReference type="GO" id="GO:0005524">
    <property type="term" value="F:ATP binding"/>
    <property type="evidence" value="ECO:0007669"/>
    <property type="project" value="UniProtKB-KW"/>
</dbReference>
<dbReference type="EMBL" id="PDSG01000005">
    <property type="protein sequence ID" value="PIE20561.1"/>
    <property type="molecule type" value="Genomic_DNA"/>
</dbReference>
<dbReference type="NCBIfam" id="TIGR02857">
    <property type="entry name" value="CydD"/>
    <property type="match status" value="1"/>
</dbReference>
<keyword evidence="6 7" id="KW-0472">Membrane</keyword>
<gene>
    <name evidence="10" type="primary">cydD</name>
    <name evidence="10" type="ORF">CSA61_01350</name>
</gene>
<dbReference type="GO" id="GO:0005886">
    <property type="term" value="C:plasma membrane"/>
    <property type="evidence" value="ECO:0007669"/>
    <property type="project" value="UniProtKB-SubCell"/>
</dbReference>
<dbReference type="InterPro" id="IPR014216">
    <property type="entry name" value="ABC_transptr_CydD"/>
</dbReference>
<organism evidence="10 11">
    <name type="scientific">Neptuniibacter caesariensis</name>
    <dbReference type="NCBI Taxonomy" id="207954"/>
    <lineage>
        <taxon>Bacteria</taxon>
        <taxon>Pseudomonadati</taxon>
        <taxon>Pseudomonadota</taxon>
        <taxon>Gammaproteobacteria</taxon>
        <taxon>Oceanospirillales</taxon>
        <taxon>Oceanospirillaceae</taxon>
        <taxon>Neptuniibacter</taxon>
    </lineage>
</organism>
<dbReference type="GO" id="GO:0140359">
    <property type="term" value="F:ABC-type transporter activity"/>
    <property type="evidence" value="ECO:0007669"/>
    <property type="project" value="InterPro"/>
</dbReference>
<dbReference type="Pfam" id="PF00664">
    <property type="entry name" value="ABC_membrane"/>
    <property type="match status" value="1"/>
</dbReference>
<feature type="transmembrane region" description="Helical" evidence="7">
    <location>
        <begin position="67"/>
        <end position="87"/>
    </location>
</feature>
<dbReference type="CDD" id="cd18584">
    <property type="entry name" value="ABC_6TM_AarD_CydD"/>
    <property type="match status" value="1"/>
</dbReference>
<feature type="transmembrane region" description="Helical" evidence="7">
    <location>
        <begin position="164"/>
        <end position="184"/>
    </location>
</feature>
<dbReference type="PROSITE" id="PS50893">
    <property type="entry name" value="ABC_TRANSPORTER_2"/>
    <property type="match status" value="1"/>
</dbReference>
<evidence type="ECO:0000256" key="1">
    <source>
        <dbReference type="ARBA" id="ARBA00004651"/>
    </source>
</evidence>
<dbReference type="Pfam" id="PF00005">
    <property type="entry name" value="ABC_tran"/>
    <property type="match status" value="1"/>
</dbReference>
<evidence type="ECO:0000256" key="4">
    <source>
        <dbReference type="ARBA" id="ARBA00022840"/>
    </source>
</evidence>
<keyword evidence="5 7" id="KW-1133">Transmembrane helix</keyword>
<comment type="caution">
    <text evidence="10">The sequence shown here is derived from an EMBL/GenBank/DDBJ whole genome shotgun (WGS) entry which is preliminary data.</text>
</comment>
<accession>A0A2G6JAV2</accession>
<dbReference type="InterPro" id="IPR036640">
    <property type="entry name" value="ABC1_TM_sf"/>
</dbReference>
<feature type="transmembrane region" description="Helical" evidence="7">
    <location>
        <begin position="27"/>
        <end position="47"/>
    </location>
</feature>
<protein>
    <submittedName>
        <fullName evidence="10">Thiol reductant ABC exporter subunit CydD</fullName>
    </submittedName>
</protein>
<reference evidence="10 11" key="1">
    <citation type="submission" date="2017-10" db="EMBL/GenBank/DDBJ databases">
        <title>Novel microbial diversity and functional potential in the marine mammal oral microbiome.</title>
        <authorList>
            <person name="Dudek N.K."/>
            <person name="Sun C.L."/>
            <person name="Burstein D."/>
            <person name="Kantor R.S."/>
            <person name="Aliaga Goltsman D.S."/>
            <person name="Bik E.M."/>
            <person name="Thomas B.C."/>
            <person name="Banfield J.F."/>
            <person name="Relman D.A."/>
        </authorList>
    </citation>
    <scope>NUCLEOTIDE SEQUENCE [LARGE SCALE GENOMIC DNA]</scope>
    <source>
        <strain evidence="10">DOLJORAL78_49_30</strain>
    </source>
</reference>
<evidence type="ECO:0000256" key="2">
    <source>
        <dbReference type="ARBA" id="ARBA00022692"/>
    </source>
</evidence>
<evidence type="ECO:0000313" key="11">
    <source>
        <dbReference type="Proteomes" id="UP000242733"/>
    </source>
</evidence>
<proteinExistence type="predicted"/>
<evidence type="ECO:0000256" key="6">
    <source>
        <dbReference type="ARBA" id="ARBA00023136"/>
    </source>
</evidence>
<dbReference type="AlphaFoldDB" id="A0A2G6JAV2"/>
<feature type="transmembrane region" description="Helical" evidence="7">
    <location>
        <begin position="246"/>
        <end position="274"/>
    </location>
</feature>
<dbReference type="Proteomes" id="UP000242733">
    <property type="component" value="Unassembled WGS sequence"/>
</dbReference>
<evidence type="ECO:0000259" key="8">
    <source>
        <dbReference type="PROSITE" id="PS50893"/>
    </source>
</evidence>
<dbReference type="PROSITE" id="PS50929">
    <property type="entry name" value="ABC_TM1F"/>
    <property type="match status" value="1"/>
</dbReference>
<name>A0A2G6JAV2_NEPCE</name>
<feature type="domain" description="ABC transmembrane type-1" evidence="9">
    <location>
        <begin position="27"/>
        <end position="317"/>
    </location>
</feature>
<dbReference type="Gene3D" id="1.20.1560.10">
    <property type="entry name" value="ABC transporter type 1, transmembrane domain"/>
    <property type="match status" value="1"/>
</dbReference>
<dbReference type="SMART" id="SM00382">
    <property type="entry name" value="AAA"/>
    <property type="match status" value="1"/>
</dbReference>
<evidence type="ECO:0000256" key="3">
    <source>
        <dbReference type="ARBA" id="ARBA00022741"/>
    </source>
</evidence>
<evidence type="ECO:0000256" key="5">
    <source>
        <dbReference type="ARBA" id="ARBA00022989"/>
    </source>
</evidence>
<dbReference type="GO" id="GO:0016887">
    <property type="term" value="F:ATP hydrolysis activity"/>
    <property type="evidence" value="ECO:0007669"/>
    <property type="project" value="InterPro"/>
</dbReference>
<evidence type="ECO:0000256" key="7">
    <source>
        <dbReference type="SAM" id="Phobius"/>
    </source>
</evidence>
<dbReference type="InterPro" id="IPR039421">
    <property type="entry name" value="Type_1_exporter"/>
</dbReference>
<keyword evidence="2 7" id="KW-0812">Transmembrane</keyword>
<dbReference type="SUPFAM" id="SSF52540">
    <property type="entry name" value="P-loop containing nucleoside triphosphate hydrolases"/>
    <property type="match status" value="1"/>
</dbReference>
<feature type="transmembrane region" description="Helical" evidence="7">
    <location>
        <begin position="141"/>
        <end position="158"/>
    </location>
</feature>
<dbReference type="GO" id="GO:0034040">
    <property type="term" value="F:ATPase-coupled lipid transmembrane transporter activity"/>
    <property type="evidence" value="ECO:0007669"/>
    <property type="project" value="TreeGrafter"/>
</dbReference>
<dbReference type="PANTHER" id="PTHR24221">
    <property type="entry name" value="ATP-BINDING CASSETTE SUB-FAMILY B"/>
    <property type="match status" value="1"/>
</dbReference>
<dbReference type="InterPro" id="IPR011527">
    <property type="entry name" value="ABC1_TM_dom"/>
</dbReference>
<comment type="subcellular location">
    <subcellularLocation>
        <location evidence="1">Cell membrane</location>
        <topology evidence="1">Multi-pass membrane protein</topology>
    </subcellularLocation>
</comment>
<dbReference type="GO" id="GO:0042883">
    <property type="term" value="P:cysteine transport"/>
    <property type="evidence" value="ECO:0007669"/>
    <property type="project" value="InterPro"/>
</dbReference>
<keyword evidence="3" id="KW-0547">Nucleotide-binding</keyword>
<dbReference type="Gene3D" id="3.40.50.300">
    <property type="entry name" value="P-loop containing nucleotide triphosphate hydrolases"/>
    <property type="match status" value="1"/>
</dbReference>
<dbReference type="InterPro" id="IPR003593">
    <property type="entry name" value="AAA+_ATPase"/>
</dbReference>
<dbReference type="InterPro" id="IPR017871">
    <property type="entry name" value="ABC_transporter-like_CS"/>
</dbReference>
<feature type="domain" description="ABC transporter" evidence="8">
    <location>
        <begin position="347"/>
        <end position="563"/>
    </location>
</feature>
<evidence type="ECO:0000259" key="9">
    <source>
        <dbReference type="PROSITE" id="PS50929"/>
    </source>
</evidence>
<dbReference type="PANTHER" id="PTHR24221:SF261">
    <property type="entry name" value="GLUTATHIONE_L-CYSTEINE TRANSPORT SYSTEM ATP-BINDING_PERMEASE PROTEIN CYDD"/>
    <property type="match status" value="1"/>
</dbReference>